<dbReference type="InterPro" id="IPR010318">
    <property type="entry name" value="S-Me-THD_N"/>
</dbReference>
<dbReference type="InterPro" id="IPR027479">
    <property type="entry name" value="S-Me-THD_N_sf"/>
</dbReference>
<evidence type="ECO:0000259" key="1">
    <source>
        <dbReference type="Pfam" id="PF06032"/>
    </source>
</evidence>
<proteinExistence type="predicted"/>
<sequence length="366" mass="37590">MRTLDAAAARQAAYGGLVFGAGGGGLESGLRGGAAALDHGAPVLVTLDELRPDDQVVVMTGVGAPGVQRRLTRTADTLRALDRVIEAWDGDGRIVGTMVAHPGAYLPSSWFVNAIRPELLVVDCATNGRGHPTVAMGGMGLAARRDVQVTQAASGGLDDYLGHIDIVARGPVGVISSVLHHASAEVGASVASSRGPFSVDFCRTNGAPGAVSACLRLGEAMLAAEAAGADAMVAAIVDTLGGRELGRGPLLAAETTLVEAWDVGTLAVDTDGSRLEIVVCNEYMAAEMDGRRLSTYPDLIVTLSAADGMPTAAARMDEGDEIVVVAVPKDRIPLGAGVWDAVVYEDAERLTGRELASYALEGAPKR</sequence>
<gene>
    <name evidence="3" type="ORF">AVDCRST_MAG79-246</name>
</gene>
<dbReference type="AlphaFoldDB" id="A0A6J4TFF0"/>
<name>A0A6J4TFF0_9ACTN</name>
<evidence type="ECO:0000313" key="3">
    <source>
        <dbReference type="EMBL" id="CAA9521830.1"/>
    </source>
</evidence>
<dbReference type="InterPro" id="IPR048350">
    <property type="entry name" value="S-Me-THD-like_C"/>
</dbReference>
<dbReference type="Pfam" id="PF06032">
    <property type="entry name" value="S-Me-THD_N"/>
    <property type="match status" value="1"/>
</dbReference>
<organism evidence="3">
    <name type="scientific">uncultured Thermoleophilia bacterium</name>
    <dbReference type="NCBI Taxonomy" id="1497501"/>
    <lineage>
        <taxon>Bacteria</taxon>
        <taxon>Bacillati</taxon>
        <taxon>Actinomycetota</taxon>
        <taxon>Thermoleophilia</taxon>
        <taxon>environmental samples</taxon>
    </lineage>
</organism>
<dbReference type="EMBL" id="CADCWC010000043">
    <property type="protein sequence ID" value="CAA9521830.1"/>
    <property type="molecule type" value="Genomic_DNA"/>
</dbReference>
<dbReference type="Gene3D" id="3.40.1610.10">
    <property type="entry name" value="CV3147-like domain"/>
    <property type="match status" value="1"/>
</dbReference>
<evidence type="ECO:0000259" key="2">
    <source>
        <dbReference type="Pfam" id="PF20906"/>
    </source>
</evidence>
<reference evidence="3" key="1">
    <citation type="submission" date="2020-02" db="EMBL/GenBank/DDBJ databases">
        <authorList>
            <person name="Meier V. D."/>
        </authorList>
    </citation>
    <scope>NUCLEOTIDE SEQUENCE</scope>
    <source>
        <strain evidence="3">AVDCRST_MAG79</strain>
    </source>
</reference>
<accession>A0A6J4TFF0</accession>
<evidence type="ECO:0008006" key="4">
    <source>
        <dbReference type="Google" id="ProtNLM"/>
    </source>
</evidence>
<dbReference type="SUPFAM" id="SSF160991">
    <property type="entry name" value="CV3147-like"/>
    <property type="match status" value="1"/>
</dbReference>
<dbReference type="InterPro" id="IPR024071">
    <property type="entry name" value="S-Me-THD_C_sf"/>
</dbReference>
<dbReference type="Gene3D" id="2.40.390.10">
    <property type="entry name" value="CV3147-like"/>
    <property type="match status" value="1"/>
</dbReference>
<dbReference type="Pfam" id="PF20906">
    <property type="entry name" value="S-Me-THD_C"/>
    <property type="match status" value="1"/>
</dbReference>
<protein>
    <recommendedName>
        <fullName evidence="4">DUF917 domain-containing protein</fullName>
    </recommendedName>
</protein>
<feature type="domain" description="S-Me-THD N-terminal" evidence="1">
    <location>
        <begin position="13"/>
        <end position="139"/>
    </location>
</feature>
<feature type="domain" description="S-Me-THD-like C-terminal" evidence="2">
    <location>
        <begin position="178"/>
        <end position="330"/>
    </location>
</feature>